<dbReference type="SMART" id="SM00860">
    <property type="entry name" value="SMI1_KNR4"/>
    <property type="match status" value="1"/>
</dbReference>
<evidence type="ECO:0000313" key="3">
    <source>
        <dbReference type="Proteomes" id="UP000322184"/>
    </source>
</evidence>
<accession>A0A5B0W5U8</accession>
<dbReference type="SUPFAM" id="SSF160631">
    <property type="entry name" value="SMI1/KNR4-like"/>
    <property type="match status" value="1"/>
</dbReference>
<dbReference type="RefSeq" id="WP_149617305.1">
    <property type="nucleotide sequence ID" value="NZ_CAWPFF010000083.1"/>
</dbReference>
<dbReference type="Gene3D" id="3.40.1580.10">
    <property type="entry name" value="SMI1/KNR4-like"/>
    <property type="match status" value="1"/>
</dbReference>
<evidence type="ECO:0000313" key="2">
    <source>
        <dbReference type="EMBL" id="KAA1181269.1"/>
    </source>
</evidence>
<dbReference type="AlphaFoldDB" id="A0A5B0W5U8"/>
<protein>
    <submittedName>
        <fullName evidence="2">SMI1/KNR4 family protein</fullName>
    </submittedName>
</protein>
<dbReference type="InterPro" id="IPR018958">
    <property type="entry name" value="Knr4/Smi1-like_dom"/>
</dbReference>
<dbReference type="Proteomes" id="UP000322184">
    <property type="component" value="Unassembled WGS sequence"/>
</dbReference>
<name>A0A5B0W5U8_9GAMM</name>
<dbReference type="InterPro" id="IPR037883">
    <property type="entry name" value="Knr4/Smi1-like_sf"/>
</dbReference>
<dbReference type="EMBL" id="VTUW01000041">
    <property type="protein sequence ID" value="KAA1181269.1"/>
    <property type="molecule type" value="Genomic_DNA"/>
</dbReference>
<evidence type="ECO:0000259" key="1">
    <source>
        <dbReference type="SMART" id="SM00860"/>
    </source>
</evidence>
<gene>
    <name evidence="2" type="ORF">F0L16_17355</name>
</gene>
<dbReference type="Pfam" id="PF09346">
    <property type="entry name" value="SMI1_KNR4"/>
    <property type="match status" value="1"/>
</dbReference>
<comment type="caution">
    <text evidence="2">The sequence shown here is derived from an EMBL/GenBank/DDBJ whole genome shotgun (WGS) entry which is preliminary data.</text>
</comment>
<reference evidence="2 3" key="1">
    <citation type="submission" date="2019-09" db="EMBL/GenBank/DDBJ databases">
        <title>Whole genome sequence of Photorhabdus heterorhabditis strain ETL (Enterobacteriales: Enterobacteriaceae) a bacterial symbiont of Heterorhabditis zealandica strain ETL (Rhabditida: Heterorhabditidae).</title>
        <authorList>
            <person name="Lulamba T.E."/>
            <person name="Serepa-Dlamini M.H."/>
        </authorList>
    </citation>
    <scope>NUCLEOTIDE SEQUENCE [LARGE SCALE GENOMIC DNA]</scope>
    <source>
        <strain evidence="2 3">ETL</strain>
    </source>
</reference>
<organism evidence="2 3">
    <name type="scientific">Photorhabdus heterorhabditis</name>
    <dbReference type="NCBI Taxonomy" id="880156"/>
    <lineage>
        <taxon>Bacteria</taxon>
        <taxon>Pseudomonadati</taxon>
        <taxon>Pseudomonadota</taxon>
        <taxon>Gammaproteobacteria</taxon>
        <taxon>Enterobacterales</taxon>
        <taxon>Morganellaceae</taxon>
        <taxon>Photorhabdus</taxon>
    </lineage>
</organism>
<feature type="domain" description="Knr4/Smi1-like" evidence="1">
    <location>
        <begin position="8"/>
        <end position="157"/>
    </location>
</feature>
<sequence>MPIVYGEGLNNEKIIEIENKYSISFPKEYADFLNKKNGLIIREPEFCDLPYSKVDNGYISFHALFGLAFINKNFDLIENNDDYLDEISFTGSSFIIGSDPGDNFYVLVCSENNNGVYYWDRTHLHVEDDAQDYDFEEVDECGHLYKISDSFGSFLKCIIENTKIE</sequence>
<proteinExistence type="predicted"/>